<reference evidence="3" key="1">
    <citation type="journal article" date="2015" name="Genome Announc.">
        <title>Draft genome sequence of the cellulolytic fungus Chaetomium globosum.</title>
        <authorList>
            <person name="Cuomo C.A."/>
            <person name="Untereiner W.A."/>
            <person name="Ma L.-J."/>
            <person name="Grabherr M."/>
            <person name="Birren B.W."/>
        </authorList>
    </citation>
    <scope>NUCLEOTIDE SEQUENCE [LARGE SCALE GENOMIC DNA]</scope>
    <source>
        <strain evidence="3">ATCC 6205 / CBS 148.51 / DSM 1962 / NBRC 6347 / NRRL 1970</strain>
    </source>
</reference>
<keyword evidence="1" id="KW-0732">Signal</keyword>
<protein>
    <submittedName>
        <fullName evidence="2">Uncharacterized protein</fullName>
    </submittedName>
</protein>
<keyword evidence="3" id="KW-1185">Reference proteome</keyword>
<dbReference type="RefSeq" id="XP_001221093.1">
    <property type="nucleotide sequence ID" value="XM_001221092.1"/>
</dbReference>
<proteinExistence type="predicted"/>
<evidence type="ECO:0000313" key="3">
    <source>
        <dbReference type="Proteomes" id="UP000001056"/>
    </source>
</evidence>
<feature type="signal peptide" evidence="1">
    <location>
        <begin position="1"/>
        <end position="35"/>
    </location>
</feature>
<dbReference type="AlphaFoldDB" id="Q2HD32"/>
<dbReference type="VEuPathDB" id="FungiDB:CHGG_01872"/>
<gene>
    <name evidence="2" type="ORF">CHGG_01872</name>
</gene>
<dbReference type="InParanoid" id="Q2HD32"/>
<organism evidence="2 3">
    <name type="scientific">Chaetomium globosum (strain ATCC 6205 / CBS 148.51 / DSM 1962 / NBRC 6347 / NRRL 1970)</name>
    <name type="common">Soil fungus</name>
    <dbReference type="NCBI Taxonomy" id="306901"/>
    <lineage>
        <taxon>Eukaryota</taxon>
        <taxon>Fungi</taxon>
        <taxon>Dikarya</taxon>
        <taxon>Ascomycota</taxon>
        <taxon>Pezizomycotina</taxon>
        <taxon>Sordariomycetes</taxon>
        <taxon>Sordariomycetidae</taxon>
        <taxon>Sordariales</taxon>
        <taxon>Chaetomiaceae</taxon>
        <taxon>Chaetomium</taxon>
    </lineage>
</organism>
<accession>Q2HD32</accession>
<evidence type="ECO:0000313" key="2">
    <source>
        <dbReference type="EMBL" id="EAQ93637.1"/>
    </source>
</evidence>
<sequence length="138" mass="14801">MARRPVLPPLTPSPGTPILALLAAALAAATPPFFATPTMSAAVFSRWATACAGLPVTRSHSRIALSSEPVASVLLSGAHARHDTPAMWPTSVSRWAPVDASQILAVPSADAEAIQRPSGEMRTWETAPAWPWRRRCWW</sequence>
<dbReference type="HOGENOM" id="CLU_1855034_0_0_1"/>
<feature type="chain" id="PRO_5004209221" evidence="1">
    <location>
        <begin position="36"/>
        <end position="138"/>
    </location>
</feature>
<name>Q2HD32_CHAGB</name>
<dbReference type="GeneID" id="4386420"/>
<dbReference type="EMBL" id="CH408029">
    <property type="protein sequence ID" value="EAQ93637.1"/>
    <property type="molecule type" value="Genomic_DNA"/>
</dbReference>
<dbReference type="Proteomes" id="UP000001056">
    <property type="component" value="Unassembled WGS sequence"/>
</dbReference>
<evidence type="ECO:0000256" key="1">
    <source>
        <dbReference type="SAM" id="SignalP"/>
    </source>
</evidence>